<evidence type="ECO:0000313" key="1">
    <source>
        <dbReference type="EMBL" id="EFH56812.1"/>
    </source>
</evidence>
<keyword evidence="2" id="KW-1185">Reference proteome</keyword>
<reference evidence="2" key="1">
    <citation type="journal article" date="2011" name="Nat. Genet.">
        <title>The Arabidopsis lyrata genome sequence and the basis of rapid genome size change.</title>
        <authorList>
            <person name="Hu T.T."/>
            <person name="Pattyn P."/>
            <person name="Bakker E.G."/>
            <person name="Cao J."/>
            <person name="Cheng J.-F."/>
            <person name="Clark R.M."/>
            <person name="Fahlgren N."/>
            <person name="Fawcett J.A."/>
            <person name="Grimwood J."/>
            <person name="Gundlach H."/>
            <person name="Haberer G."/>
            <person name="Hollister J.D."/>
            <person name="Ossowski S."/>
            <person name="Ottilar R.P."/>
            <person name="Salamov A.A."/>
            <person name="Schneeberger K."/>
            <person name="Spannagl M."/>
            <person name="Wang X."/>
            <person name="Yang L."/>
            <person name="Nasrallah M.E."/>
            <person name="Bergelson J."/>
            <person name="Carrington J.C."/>
            <person name="Gaut B.S."/>
            <person name="Schmutz J."/>
            <person name="Mayer K.F.X."/>
            <person name="Van de Peer Y."/>
            <person name="Grigoriev I.V."/>
            <person name="Nordborg M."/>
            <person name="Weigel D."/>
            <person name="Guo Y.-L."/>
        </authorList>
    </citation>
    <scope>NUCLEOTIDE SEQUENCE [LARGE SCALE GENOMIC DNA]</scope>
    <source>
        <strain evidence="2">cv. MN47</strain>
    </source>
</reference>
<name>D7LGS6_ARALL</name>
<dbReference type="HOGENOM" id="CLU_2402662_0_0_1"/>
<proteinExistence type="predicted"/>
<organism evidence="2">
    <name type="scientific">Arabidopsis lyrata subsp. lyrata</name>
    <name type="common">Lyre-leaved rock-cress</name>
    <dbReference type="NCBI Taxonomy" id="81972"/>
    <lineage>
        <taxon>Eukaryota</taxon>
        <taxon>Viridiplantae</taxon>
        <taxon>Streptophyta</taxon>
        <taxon>Embryophyta</taxon>
        <taxon>Tracheophyta</taxon>
        <taxon>Spermatophyta</taxon>
        <taxon>Magnoliopsida</taxon>
        <taxon>eudicotyledons</taxon>
        <taxon>Gunneridae</taxon>
        <taxon>Pentapetalae</taxon>
        <taxon>rosids</taxon>
        <taxon>malvids</taxon>
        <taxon>Brassicales</taxon>
        <taxon>Brassicaceae</taxon>
        <taxon>Camelineae</taxon>
        <taxon>Arabidopsis</taxon>
    </lineage>
</organism>
<gene>
    <name evidence="1" type="ORF">ARALYDRAFT_667676</name>
</gene>
<protein>
    <submittedName>
        <fullName evidence="1">Predicted protein</fullName>
    </submittedName>
</protein>
<dbReference type="AlphaFoldDB" id="D7LGS6"/>
<sequence length="93" mass="10526">MNMTFKLSNRILGFEASIDWSGIHGHGIEEAAVTAVTCISIKNSTRLVKSREYVVEEMSQWFLALCGTNHGLYRLREEKNSHALTLNFPKVNN</sequence>
<dbReference type="Gramene" id="Al_scaffold_0004_395">
    <property type="protein sequence ID" value="Al_scaffold_0004_395"/>
    <property type="gene ID" value="Al_scaffold_0004_395"/>
</dbReference>
<dbReference type="Proteomes" id="UP000008694">
    <property type="component" value="Unassembled WGS sequence"/>
</dbReference>
<evidence type="ECO:0000313" key="2">
    <source>
        <dbReference type="Proteomes" id="UP000008694"/>
    </source>
</evidence>
<accession>D7LGS6</accession>
<dbReference type="EMBL" id="GL348716">
    <property type="protein sequence ID" value="EFH56812.1"/>
    <property type="molecule type" value="Genomic_DNA"/>
</dbReference>